<sequence>MSKVIVELLRKYIEEIERQYESNATDTDKKILSEAKISLNDIAIKNDDPPVFEELNTLSLSVFISIIEEIFMKLPELKSLMKHAAKGANFAIAHLFDVKGIEEDPYFAISSNNIDFSSESIKIIQDNRVKVAIGDEIEEHAPHQRLHVKNLQFYTPTKLARGFADKSCAERKIVAYLLKEIKDKNIFELKNGTLSIYTKYEPCFYCYNLLDTFRKEYSVEIYLIYNEMALQMKEEFKDDSIIVEQIDELLGLFKE</sequence>
<dbReference type="RefSeq" id="WP_098613360.1">
    <property type="nucleotide sequence ID" value="NZ_NVAP01000035.1"/>
</dbReference>
<organism evidence="1 2">
    <name type="scientific">Bacillus cereus</name>
    <dbReference type="NCBI Taxonomy" id="1396"/>
    <lineage>
        <taxon>Bacteria</taxon>
        <taxon>Bacillati</taxon>
        <taxon>Bacillota</taxon>
        <taxon>Bacilli</taxon>
        <taxon>Bacillales</taxon>
        <taxon>Bacillaceae</taxon>
        <taxon>Bacillus</taxon>
        <taxon>Bacillus cereus group</taxon>
    </lineage>
</organism>
<name>A0A2B2LRB0_BACCE</name>
<reference evidence="1 2" key="1">
    <citation type="submission" date="2017-09" db="EMBL/GenBank/DDBJ databases">
        <title>Large-scale bioinformatics analysis of Bacillus genomes uncovers conserved roles of natural products in bacterial physiology.</title>
        <authorList>
            <consortium name="Agbiome Team Llc"/>
            <person name="Bleich R.M."/>
            <person name="Grubbs K.J."/>
            <person name="Santa Maria K.C."/>
            <person name="Allen S.E."/>
            <person name="Farag S."/>
            <person name="Shank E.A."/>
            <person name="Bowers A."/>
        </authorList>
    </citation>
    <scope>NUCLEOTIDE SEQUENCE [LARGE SCALE GENOMIC DNA]</scope>
    <source>
        <strain evidence="1 2">AFS070861</strain>
    </source>
</reference>
<dbReference type="Pfam" id="PF14424">
    <property type="entry name" value="Toxin-deaminase"/>
    <property type="match status" value="1"/>
</dbReference>
<evidence type="ECO:0000313" key="2">
    <source>
        <dbReference type="Proteomes" id="UP000224386"/>
    </source>
</evidence>
<comment type="caution">
    <text evidence="1">The sequence shown here is derived from an EMBL/GenBank/DDBJ whole genome shotgun (WGS) entry which is preliminary data.</text>
</comment>
<accession>A0A2B2LRB0</accession>
<gene>
    <name evidence="1" type="ORF">COK05_16020</name>
</gene>
<dbReference type="EMBL" id="NVAP01000035">
    <property type="protein sequence ID" value="PFQ44840.1"/>
    <property type="molecule type" value="Genomic_DNA"/>
</dbReference>
<protein>
    <submittedName>
        <fullName evidence="1">Uncharacterized protein</fullName>
    </submittedName>
</protein>
<dbReference type="InterPro" id="IPR032721">
    <property type="entry name" value="Toxin-deaminase"/>
</dbReference>
<evidence type="ECO:0000313" key="1">
    <source>
        <dbReference type="EMBL" id="PFQ44840.1"/>
    </source>
</evidence>
<dbReference type="Proteomes" id="UP000224386">
    <property type="component" value="Unassembled WGS sequence"/>
</dbReference>
<proteinExistence type="predicted"/>
<dbReference type="AlphaFoldDB" id="A0A2B2LRB0"/>